<organism evidence="1 2">
    <name type="scientific">Castor canadensis</name>
    <name type="common">American beaver</name>
    <dbReference type="NCBI Taxonomy" id="51338"/>
    <lineage>
        <taxon>Eukaryota</taxon>
        <taxon>Metazoa</taxon>
        <taxon>Chordata</taxon>
        <taxon>Craniata</taxon>
        <taxon>Vertebrata</taxon>
        <taxon>Euteleostomi</taxon>
        <taxon>Mammalia</taxon>
        <taxon>Eutheria</taxon>
        <taxon>Euarchontoglires</taxon>
        <taxon>Glires</taxon>
        <taxon>Rodentia</taxon>
        <taxon>Castorimorpha</taxon>
        <taxon>Castoridae</taxon>
        <taxon>Castor</taxon>
    </lineage>
</organism>
<gene>
    <name evidence="2" type="primary">Pla2g2f</name>
</gene>
<dbReference type="RefSeq" id="XP_073937246.1">
    <property type="nucleotide sequence ID" value="XM_074081145.1"/>
</dbReference>
<reference evidence="2" key="1">
    <citation type="submission" date="2025-08" db="UniProtKB">
        <authorList>
            <consortium name="RefSeq"/>
        </authorList>
    </citation>
    <scope>IDENTIFICATION</scope>
</reference>
<accession>A0AC58N6H1</accession>
<evidence type="ECO:0000313" key="1">
    <source>
        <dbReference type="Proteomes" id="UP001732720"/>
    </source>
</evidence>
<name>A0AC58N6H1_CASCN</name>
<sequence>MADGAQANPKGFRKKVLVRRSSEGRGPSLRASPPWRISRSSLGVKKFIAIAVLAGSVVSTANGSLFNLKSMVETVTGKSAILAFVGYGCYCGLGGRGQPMDEVDWCCHAHDCCYQKLFDQGCRPYVDHYDHTIENDTVVVCSELNETECDKQTCECDKSVALCLKNQTYREQYRGYLNIYCQGPTPNCSIYDPLPEEITCGHHPPVTLAPP</sequence>
<evidence type="ECO:0000313" key="2">
    <source>
        <dbReference type="RefSeq" id="XP_073937246.1"/>
    </source>
</evidence>
<protein>
    <submittedName>
        <fullName evidence="2">Group IIF secretory phospholipase A2</fullName>
    </submittedName>
</protein>
<dbReference type="Proteomes" id="UP001732720">
    <property type="component" value="Chromosome 7"/>
</dbReference>
<keyword evidence="1" id="KW-1185">Reference proteome</keyword>
<proteinExistence type="predicted"/>